<feature type="domain" description="MIP18 family-like" evidence="1">
    <location>
        <begin position="4"/>
        <end position="76"/>
    </location>
</feature>
<name>A0ABV5W2Z6_9BACL</name>
<dbReference type="PANTHER" id="PTHR42831">
    <property type="entry name" value="FE-S PROTEIN MATURATION AUXILIARY FACTOR YITW"/>
    <property type="match status" value="1"/>
</dbReference>
<dbReference type="Pfam" id="PF01883">
    <property type="entry name" value="FeS_assembly_P"/>
    <property type="match status" value="1"/>
</dbReference>
<dbReference type="InterPro" id="IPR034904">
    <property type="entry name" value="FSCA_dom_sf"/>
</dbReference>
<accession>A0ABV5W2Z6</accession>
<dbReference type="InterPro" id="IPR002744">
    <property type="entry name" value="MIP18-like"/>
</dbReference>
<gene>
    <name evidence="2" type="ORF">ACFFNY_25535</name>
</gene>
<proteinExistence type="predicted"/>
<dbReference type="Gene3D" id="3.30.300.130">
    <property type="entry name" value="Fe-S cluster assembly (FSCA)"/>
    <property type="match status" value="1"/>
</dbReference>
<dbReference type="SUPFAM" id="SSF117916">
    <property type="entry name" value="Fe-S cluster assembly (FSCA) domain-like"/>
    <property type="match status" value="1"/>
</dbReference>
<reference evidence="2 3" key="1">
    <citation type="submission" date="2024-09" db="EMBL/GenBank/DDBJ databases">
        <authorList>
            <person name="Sun Q."/>
            <person name="Mori K."/>
        </authorList>
    </citation>
    <scope>NUCLEOTIDE SEQUENCE [LARGE SCALE GENOMIC DNA]</scope>
    <source>
        <strain evidence="2 3">JCM 12520</strain>
    </source>
</reference>
<dbReference type="PANTHER" id="PTHR42831:SF1">
    <property type="entry name" value="FE-S PROTEIN MATURATION AUXILIARY FACTOR YITW"/>
    <property type="match status" value="1"/>
</dbReference>
<protein>
    <submittedName>
        <fullName evidence="2">Metal-sulfur cluster assembly factor</fullName>
    </submittedName>
</protein>
<evidence type="ECO:0000259" key="1">
    <source>
        <dbReference type="Pfam" id="PF01883"/>
    </source>
</evidence>
<organism evidence="2 3">
    <name type="scientific">Paenibacillus hodogayensis</name>
    <dbReference type="NCBI Taxonomy" id="279208"/>
    <lineage>
        <taxon>Bacteria</taxon>
        <taxon>Bacillati</taxon>
        <taxon>Bacillota</taxon>
        <taxon>Bacilli</taxon>
        <taxon>Bacillales</taxon>
        <taxon>Paenibacillaceae</taxon>
        <taxon>Paenibacillus</taxon>
    </lineage>
</organism>
<comment type="caution">
    <text evidence="2">The sequence shown here is derived from an EMBL/GenBank/DDBJ whole genome shotgun (WGS) entry which is preliminary data.</text>
</comment>
<dbReference type="Proteomes" id="UP001589619">
    <property type="component" value="Unassembled WGS sequence"/>
</dbReference>
<evidence type="ECO:0000313" key="2">
    <source>
        <dbReference type="EMBL" id="MFB9754950.1"/>
    </source>
</evidence>
<dbReference type="RefSeq" id="WP_344909107.1">
    <property type="nucleotide sequence ID" value="NZ_BAAAYO010000007.1"/>
</dbReference>
<keyword evidence="3" id="KW-1185">Reference proteome</keyword>
<sequence>MKTEDAIWTALEEVIDPEVEVNIVDLGLVYEVTVNDQGRADIEMTLTIPECPLADDIVRNVREAASAVPGVHEVEVSLVWEPKWTPAKMNDRPGKKSGPAIYRCNPHVQKGTFSGAGYLRSPFCSF</sequence>
<dbReference type="InterPro" id="IPR052339">
    <property type="entry name" value="Fe-S_Maturation_MIP18"/>
</dbReference>
<dbReference type="EMBL" id="JBHMAG010000017">
    <property type="protein sequence ID" value="MFB9754950.1"/>
    <property type="molecule type" value="Genomic_DNA"/>
</dbReference>
<evidence type="ECO:0000313" key="3">
    <source>
        <dbReference type="Proteomes" id="UP001589619"/>
    </source>
</evidence>